<dbReference type="InterPro" id="IPR002575">
    <property type="entry name" value="Aminoglycoside_PTrfase"/>
</dbReference>
<dbReference type="PANTHER" id="PTHR40086:SF1">
    <property type="entry name" value="CELL CYCLE REGULATOR CCRZ"/>
    <property type="match status" value="1"/>
</dbReference>
<dbReference type="GO" id="GO:0016301">
    <property type="term" value="F:kinase activity"/>
    <property type="evidence" value="ECO:0007669"/>
    <property type="project" value="UniProtKB-KW"/>
</dbReference>
<dbReference type="Pfam" id="PF01636">
    <property type="entry name" value="APH"/>
    <property type="match status" value="1"/>
</dbReference>
<gene>
    <name evidence="2" type="ORF">SAMN02745910_00839</name>
</gene>
<sequence>MSVYPQVAVFFISKLLNEMCVLKLKVNWLEHILGSEWKITPAGGSTGDAYFAKFQDRELFLKRNSSPFLAMLSAEGIVPKLVWTRRMENGDVITAQHWLNGRELKPSDMVSTKVAKLLSKIHYSQELLDMLKRLGKTPLRPDELLQSLYQHIDHELLAIPAVQEGIRYLQRELPNIHTIRYGVCHCDVHHNNWLLGENGQMYLIDWDEAMIADPAIDLGLLFYLYIPKSEWGEWLEEYGAEMTDDLEHRMKWYAISQMISLMQSHKDCQDEREMNRLHHHLSELVS</sequence>
<dbReference type="InterPro" id="IPR011009">
    <property type="entry name" value="Kinase-like_dom_sf"/>
</dbReference>
<dbReference type="PANTHER" id="PTHR40086">
    <property type="entry name" value="PHOSPHOTRANSFERASE YTMP-RELATED"/>
    <property type="match status" value="1"/>
</dbReference>
<keyword evidence="2" id="KW-0418">Kinase</keyword>
<protein>
    <submittedName>
        <fullName evidence="2">Thiamine kinase</fullName>
    </submittedName>
</protein>
<keyword evidence="2" id="KW-0808">Transferase</keyword>
<dbReference type="Gene3D" id="3.90.1200.10">
    <property type="match status" value="1"/>
</dbReference>
<evidence type="ECO:0000259" key="1">
    <source>
        <dbReference type="Pfam" id="PF01636"/>
    </source>
</evidence>
<proteinExistence type="predicted"/>
<dbReference type="EMBL" id="FOXX01000001">
    <property type="protein sequence ID" value="SFQ25383.1"/>
    <property type="molecule type" value="Genomic_DNA"/>
</dbReference>
<keyword evidence="3" id="KW-1185">Reference proteome</keyword>
<accession>A0A1I5X060</accession>
<dbReference type="InterPro" id="IPR052077">
    <property type="entry name" value="CcrZ_PhaseVar_Mediator"/>
</dbReference>
<evidence type="ECO:0000313" key="2">
    <source>
        <dbReference type="EMBL" id="SFQ25383.1"/>
    </source>
</evidence>
<comment type="caution">
    <text evidence="2">The sequence shown here is derived from an EMBL/GenBank/DDBJ whole genome shotgun (WGS) entry which is preliminary data.</text>
</comment>
<dbReference type="SUPFAM" id="SSF56112">
    <property type="entry name" value="Protein kinase-like (PK-like)"/>
    <property type="match status" value="1"/>
</dbReference>
<evidence type="ECO:0000313" key="3">
    <source>
        <dbReference type="Proteomes" id="UP000182762"/>
    </source>
</evidence>
<dbReference type="Proteomes" id="UP000182762">
    <property type="component" value="Unassembled WGS sequence"/>
</dbReference>
<name>A0A1I5X060_9BACI</name>
<reference evidence="2 3" key="1">
    <citation type="submission" date="2016-10" db="EMBL/GenBank/DDBJ databases">
        <authorList>
            <person name="Varghese N."/>
            <person name="Submissions S."/>
        </authorList>
    </citation>
    <scope>NUCLEOTIDE SEQUENCE [LARGE SCALE GENOMIC DNA]</scope>
    <source>
        <strain evidence="2 3">DSM 13796</strain>
    </source>
</reference>
<feature type="domain" description="Aminoglycoside phosphotransferase" evidence="1">
    <location>
        <begin position="42"/>
        <end position="252"/>
    </location>
</feature>
<organism evidence="2 3">
    <name type="scientific">Priestia endophytica DSM 13796</name>
    <dbReference type="NCBI Taxonomy" id="1121089"/>
    <lineage>
        <taxon>Bacteria</taxon>
        <taxon>Bacillati</taxon>
        <taxon>Bacillota</taxon>
        <taxon>Bacilli</taxon>
        <taxon>Bacillales</taxon>
        <taxon>Bacillaceae</taxon>
        <taxon>Priestia</taxon>
    </lineage>
</organism>